<dbReference type="GO" id="GO:0031298">
    <property type="term" value="C:replication fork protection complex"/>
    <property type="evidence" value="ECO:0007669"/>
    <property type="project" value="TreeGrafter"/>
</dbReference>
<dbReference type="Pfam" id="PF26019">
    <property type="entry name" value="HTH_TIMELESS"/>
    <property type="match status" value="1"/>
</dbReference>
<dbReference type="GO" id="GO:0006281">
    <property type="term" value="P:DNA repair"/>
    <property type="evidence" value="ECO:0007669"/>
    <property type="project" value="TreeGrafter"/>
</dbReference>
<dbReference type="InterPro" id="IPR044998">
    <property type="entry name" value="Timeless"/>
</dbReference>
<dbReference type="PANTHER" id="PTHR22940:SF4">
    <property type="entry name" value="PROTEIN TIMELESS HOMOLOG"/>
    <property type="match status" value="1"/>
</dbReference>
<protein>
    <submittedName>
        <fullName evidence="2">Protein timeless</fullName>
    </submittedName>
</protein>
<name>A0A1D2MIP4_ORCCI</name>
<evidence type="ECO:0000256" key="1">
    <source>
        <dbReference type="SAM" id="MobiDB-lite"/>
    </source>
</evidence>
<dbReference type="PANTHER" id="PTHR22940">
    <property type="entry name" value="TIMEOUT/TIMELESS-2"/>
    <property type="match status" value="1"/>
</dbReference>
<dbReference type="GO" id="GO:0043111">
    <property type="term" value="P:replication fork arrest"/>
    <property type="evidence" value="ECO:0007669"/>
    <property type="project" value="TreeGrafter"/>
</dbReference>
<dbReference type="STRING" id="48709.A0A1D2MIP4"/>
<dbReference type="GO" id="GO:0003677">
    <property type="term" value="F:DNA binding"/>
    <property type="evidence" value="ECO:0007669"/>
    <property type="project" value="TreeGrafter"/>
</dbReference>
<dbReference type="EMBL" id="LJIJ01001138">
    <property type="protein sequence ID" value="ODM92825.1"/>
    <property type="molecule type" value="Genomic_DNA"/>
</dbReference>
<comment type="caution">
    <text evidence="2">The sequence shown here is derived from an EMBL/GenBank/DDBJ whole genome shotgun (WGS) entry which is preliminary data.</text>
</comment>
<accession>A0A1D2MIP4</accession>
<proteinExistence type="predicted"/>
<feature type="compositionally biased region" description="Basic and acidic residues" evidence="1">
    <location>
        <begin position="302"/>
        <end position="312"/>
    </location>
</feature>
<feature type="non-terminal residue" evidence="2">
    <location>
        <position position="1"/>
    </location>
</feature>
<dbReference type="OrthoDB" id="310853at2759"/>
<dbReference type="Proteomes" id="UP000094527">
    <property type="component" value="Unassembled WGS sequence"/>
</dbReference>
<gene>
    <name evidence="2" type="ORF">Ocin01_13858</name>
</gene>
<feature type="region of interest" description="Disordered" evidence="1">
    <location>
        <begin position="268"/>
        <end position="353"/>
    </location>
</feature>
<keyword evidence="3" id="KW-1185">Reference proteome</keyword>
<feature type="compositionally biased region" description="Acidic residues" evidence="1">
    <location>
        <begin position="320"/>
        <end position="338"/>
    </location>
</feature>
<sequence>TRAIEQEQEFDFRGFVLKYAMAKVVCNYALLLQDWDTLKPLTLHCIVKMFHRFVFDMGYPALICQASLFLTFKKILEVADLRSDLKEVKTFFLHFWPKFVKLCEDKKMFIEILFWKTAREAQEIQDGYSDLRGPSGGASNKKSNWTSEEENELELLVELYNDAPEEVKKAQKLVDFIMERWTWRPKSKRLFMLKLVEKELVNPETVAKKARPPKTWGDEEIEKLRDLYEEHKDSDDVMGSILENMLIKRSKKSVIDKMIQIQLITDKSAVKKRSKRSKKHFPSRSQVSTRSDSDDENENNGEQERSQQRSERPQSSGESSDSDSESSDSESNDDDENDKENFSRLEISSNRVYDDEKVFDLGRKLMANDMMGSHPVD</sequence>
<dbReference type="GO" id="GO:0000076">
    <property type="term" value="P:DNA replication checkpoint signaling"/>
    <property type="evidence" value="ECO:0007669"/>
    <property type="project" value="TreeGrafter"/>
</dbReference>
<dbReference type="AlphaFoldDB" id="A0A1D2MIP4"/>
<evidence type="ECO:0000313" key="3">
    <source>
        <dbReference type="Proteomes" id="UP000094527"/>
    </source>
</evidence>
<organism evidence="2 3">
    <name type="scientific">Orchesella cincta</name>
    <name type="common">Springtail</name>
    <name type="synonym">Podura cincta</name>
    <dbReference type="NCBI Taxonomy" id="48709"/>
    <lineage>
        <taxon>Eukaryota</taxon>
        <taxon>Metazoa</taxon>
        <taxon>Ecdysozoa</taxon>
        <taxon>Arthropoda</taxon>
        <taxon>Hexapoda</taxon>
        <taxon>Collembola</taxon>
        <taxon>Entomobryomorpha</taxon>
        <taxon>Entomobryoidea</taxon>
        <taxon>Orchesellidae</taxon>
        <taxon>Orchesellinae</taxon>
        <taxon>Orchesella</taxon>
    </lineage>
</organism>
<evidence type="ECO:0000313" key="2">
    <source>
        <dbReference type="EMBL" id="ODM92825.1"/>
    </source>
</evidence>
<dbReference type="OMA" id="NDFENNT"/>
<feature type="compositionally biased region" description="Basic residues" evidence="1">
    <location>
        <begin position="270"/>
        <end position="282"/>
    </location>
</feature>
<reference evidence="2 3" key="1">
    <citation type="journal article" date="2016" name="Genome Biol. Evol.">
        <title>Gene Family Evolution Reflects Adaptation to Soil Environmental Stressors in the Genome of the Collembolan Orchesella cincta.</title>
        <authorList>
            <person name="Faddeeva-Vakhrusheva A."/>
            <person name="Derks M.F."/>
            <person name="Anvar S.Y."/>
            <person name="Agamennone V."/>
            <person name="Suring W."/>
            <person name="Smit S."/>
            <person name="van Straalen N.M."/>
            <person name="Roelofs D."/>
        </authorList>
    </citation>
    <scope>NUCLEOTIDE SEQUENCE [LARGE SCALE GENOMIC DNA]</scope>
    <source>
        <tissue evidence="2">Mixed pool</tissue>
    </source>
</reference>